<dbReference type="PANTHER" id="PTHR43081">
    <property type="entry name" value="ADENYLATE CYCLASE, TERMINAL-DIFFERENTIATION SPECIFIC-RELATED"/>
    <property type="match status" value="1"/>
</dbReference>
<dbReference type="EMBL" id="BPQH01000005">
    <property type="protein sequence ID" value="GJD49236.1"/>
    <property type="molecule type" value="Genomic_DNA"/>
</dbReference>
<feature type="transmembrane region" description="Helical" evidence="1">
    <location>
        <begin position="141"/>
        <end position="163"/>
    </location>
</feature>
<dbReference type="Proteomes" id="UP001055167">
    <property type="component" value="Unassembled WGS sequence"/>
</dbReference>
<reference evidence="3" key="1">
    <citation type="journal article" date="2021" name="Front. Microbiol.">
        <title>Comprehensive Comparative Genomics and Phenotyping of Methylobacterium Species.</title>
        <authorList>
            <person name="Alessa O."/>
            <person name="Ogura Y."/>
            <person name="Fujitani Y."/>
            <person name="Takami H."/>
            <person name="Hayashi T."/>
            <person name="Sahin N."/>
            <person name="Tani A."/>
        </authorList>
    </citation>
    <scope>NUCLEOTIDE SEQUENCE</scope>
    <source>
        <strain evidence="3">KCTC 52305</strain>
    </source>
</reference>
<evidence type="ECO:0000256" key="1">
    <source>
        <dbReference type="SAM" id="Phobius"/>
    </source>
</evidence>
<sequence length="392" mass="42228">MSRADPFDRTPSEDSAPPPRGALARLAALARPTSVPIPQHVWFWIGILLLSAGAGLLYDAIFKNGIPLVAAIYGFCTGACALTLERGTLMPGLQARLRRLPTFLYVPIAELAYVGMITLGHAIGGVVVWSTGLSPEPFAEAVIPSLRVLVYALAVSALLVFVVRMRDLIGAEIFVNLLVGRYHKPVEEERIFLFVDVVGSTAYAETHGALKAQAFLSTVFAALAEPVRRCQGSTDDFIGDMALITWPMARGLQDARCVACVFAIRDGLAREAAAWEERFGTVPEIRAALHGGPVVTAEVGVDRHKIAYFGDAVNVTARLEALCRTLDAPVLISGDLLAKLPRMPEGIRARSLGEHAVRGRDRCLAVTALERGARLREVAPPNPAGDRQRARV</sequence>
<dbReference type="InterPro" id="IPR050697">
    <property type="entry name" value="Adenylyl/Guanylyl_Cyclase_3/4"/>
</dbReference>
<dbReference type="SUPFAM" id="SSF55073">
    <property type="entry name" value="Nucleotide cyclase"/>
    <property type="match status" value="1"/>
</dbReference>
<keyword evidence="1" id="KW-0472">Membrane</keyword>
<keyword evidence="4" id="KW-1185">Reference proteome</keyword>
<dbReference type="InterPro" id="IPR029787">
    <property type="entry name" value="Nucleotide_cyclase"/>
</dbReference>
<evidence type="ECO:0000313" key="3">
    <source>
        <dbReference type="EMBL" id="GJD49236.1"/>
    </source>
</evidence>
<comment type="caution">
    <text evidence="3">The sequence shown here is derived from an EMBL/GenBank/DDBJ whole genome shotgun (WGS) entry which is preliminary data.</text>
</comment>
<keyword evidence="1" id="KW-0812">Transmembrane</keyword>
<dbReference type="PROSITE" id="PS50125">
    <property type="entry name" value="GUANYLATE_CYCLASE_2"/>
    <property type="match status" value="1"/>
</dbReference>
<organism evidence="3 4">
    <name type="scientific">Methylobacterium crusticola</name>
    <dbReference type="NCBI Taxonomy" id="1697972"/>
    <lineage>
        <taxon>Bacteria</taxon>
        <taxon>Pseudomonadati</taxon>
        <taxon>Pseudomonadota</taxon>
        <taxon>Alphaproteobacteria</taxon>
        <taxon>Hyphomicrobiales</taxon>
        <taxon>Methylobacteriaceae</taxon>
        <taxon>Methylobacterium</taxon>
    </lineage>
</organism>
<reference evidence="3" key="2">
    <citation type="submission" date="2021-08" db="EMBL/GenBank/DDBJ databases">
        <authorList>
            <person name="Tani A."/>
            <person name="Ola A."/>
            <person name="Ogura Y."/>
            <person name="Katsura K."/>
            <person name="Hayashi T."/>
        </authorList>
    </citation>
    <scope>NUCLEOTIDE SEQUENCE</scope>
    <source>
        <strain evidence="3">KCTC 52305</strain>
    </source>
</reference>
<proteinExistence type="predicted"/>
<feature type="transmembrane region" description="Helical" evidence="1">
    <location>
        <begin position="104"/>
        <end position="129"/>
    </location>
</feature>
<accession>A0ABQ4QX73</accession>
<feature type="domain" description="Guanylate cyclase" evidence="2">
    <location>
        <begin position="191"/>
        <end position="320"/>
    </location>
</feature>
<gene>
    <name evidence="3" type="ORF">OPKNFCMD_1966</name>
</gene>
<feature type="transmembrane region" description="Helical" evidence="1">
    <location>
        <begin position="41"/>
        <end position="58"/>
    </location>
</feature>
<dbReference type="Gene3D" id="3.30.70.1230">
    <property type="entry name" value="Nucleotide cyclase"/>
    <property type="match status" value="1"/>
</dbReference>
<dbReference type="InterPro" id="IPR001054">
    <property type="entry name" value="A/G_cyclase"/>
</dbReference>
<dbReference type="CDD" id="cd07302">
    <property type="entry name" value="CHD"/>
    <property type="match status" value="1"/>
</dbReference>
<evidence type="ECO:0000259" key="2">
    <source>
        <dbReference type="PROSITE" id="PS50125"/>
    </source>
</evidence>
<evidence type="ECO:0000313" key="4">
    <source>
        <dbReference type="Proteomes" id="UP001055167"/>
    </source>
</evidence>
<dbReference type="Pfam" id="PF00211">
    <property type="entry name" value="Guanylate_cyc"/>
    <property type="match status" value="1"/>
</dbReference>
<feature type="transmembrane region" description="Helical" evidence="1">
    <location>
        <begin position="64"/>
        <end position="84"/>
    </location>
</feature>
<keyword evidence="1" id="KW-1133">Transmembrane helix</keyword>
<protein>
    <recommendedName>
        <fullName evidence="2">Guanylate cyclase domain-containing protein</fullName>
    </recommendedName>
</protein>
<dbReference type="PANTHER" id="PTHR43081:SF1">
    <property type="entry name" value="ADENYLATE CYCLASE, TERMINAL-DIFFERENTIATION SPECIFIC"/>
    <property type="match status" value="1"/>
</dbReference>
<name>A0ABQ4QX73_9HYPH</name>